<dbReference type="InterPro" id="IPR007348">
    <property type="entry name" value="CopC_dom"/>
</dbReference>
<evidence type="ECO:0000259" key="3">
    <source>
        <dbReference type="Pfam" id="PF04234"/>
    </source>
</evidence>
<feature type="domain" description="CopC" evidence="3">
    <location>
        <begin position="31"/>
        <end position="128"/>
    </location>
</feature>
<dbReference type="GO" id="GO:0046688">
    <property type="term" value="P:response to copper ion"/>
    <property type="evidence" value="ECO:0007669"/>
    <property type="project" value="InterPro"/>
</dbReference>
<proteinExistence type="predicted"/>
<sequence length="132" mass="14204">MSLGDGVMKKFLTLLAVAVLTIHTSSPAQAHSKITSFSPRPNSVVLELPQKVTMKFSEAPLTFKKKKVNLISVANPRKEIISIGETKVVGKSLVVALSDQEAVPGKYLVTYRMASPDGHVVSGSYRFSLSSS</sequence>
<name>A0A6J5YY85_9ZZZZ</name>
<dbReference type="InterPro" id="IPR014756">
    <property type="entry name" value="Ig_E-set"/>
</dbReference>
<dbReference type="Pfam" id="PF04234">
    <property type="entry name" value="CopC"/>
    <property type="match status" value="1"/>
</dbReference>
<dbReference type="GO" id="GO:0005507">
    <property type="term" value="F:copper ion binding"/>
    <property type="evidence" value="ECO:0007669"/>
    <property type="project" value="InterPro"/>
</dbReference>
<keyword evidence="1" id="KW-0732">Signal</keyword>
<evidence type="ECO:0000256" key="2">
    <source>
        <dbReference type="ARBA" id="ARBA00023008"/>
    </source>
</evidence>
<dbReference type="AlphaFoldDB" id="A0A6J5YY85"/>
<accession>A0A6J5YY85</accession>
<organism evidence="4">
    <name type="scientific">freshwater metagenome</name>
    <dbReference type="NCBI Taxonomy" id="449393"/>
    <lineage>
        <taxon>unclassified sequences</taxon>
        <taxon>metagenomes</taxon>
        <taxon>ecological metagenomes</taxon>
    </lineage>
</organism>
<dbReference type="Gene3D" id="2.60.40.1220">
    <property type="match status" value="1"/>
</dbReference>
<dbReference type="EMBL" id="CAESAG010000042">
    <property type="protein sequence ID" value="CAB4333822.1"/>
    <property type="molecule type" value="Genomic_DNA"/>
</dbReference>
<protein>
    <submittedName>
        <fullName evidence="4">Unannotated protein</fullName>
    </submittedName>
</protein>
<evidence type="ECO:0000313" key="4">
    <source>
        <dbReference type="EMBL" id="CAB4333822.1"/>
    </source>
</evidence>
<dbReference type="SUPFAM" id="SSF81296">
    <property type="entry name" value="E set domains"/>
    <property type="match status" value="1"/>
</dbReference>
<reference evidence="4" key="1">
    <citation type="submission" date="2020-05" db="EMBL/GenBank/DDBJ databases">
        <authorList>
            <person name="Chiriac C."/>
            <person name="Salcher M."/>
            <person name="Ghai R."/>
            <person name="Kavagutti S V."/>
        </authorList>
    </citation>
    <scope>NUCLEOTIDE SEQUENCE</scope>
</reference>
<evidence type="ECO:0000256" key="1">
    <source>
        <dbReference type="ARBA" id="ARBA00022729"/>
    </source>
</evidence>
<gene>
    <name evidence="4" type="ORF">UFOPK4080_00396</name>
</gene>
<dbReference type="InterPro" id="IPR014755">
    <property type="entry name" value="Cu-Rt/internalin_Ig-like"/>
</dbReference>
<keyword evidence="2" id="KW-0186">Copper</keyword>
<dbReference type="GO" id="GO:0042597">
    <property type="term" value="C:periplasmic space"/>
    <property type="evidence" value="ECO:0007669"/>
    <property type="project" value="InterPro"/>
</dbReference>